<evidence type="ECO:0000256" key="1">
    <source>
        <dbReference type="SAM" id="MobiDB-lite"/>
    </source>
</evidence>
<keyword evidence="3" id="KW-1185">Reference proteome</keyword>
<evidence type="ECO:0000313" key="3">
    <source>
        <dbReference type="Proteomes" id="UP001150925"/>
    </source>
</evidence>
<feature type="region of interest" description="Disordered" evidence="1">
    <location>
        <begin position="1490"/>
        <end position="1589"/>
    </location>
</feature>
<evidence type="ECO:0000313" key="2">
    <source>
        <dbReference type="EMBL" id="KAJ1959802.1"/>
    </source>
</evidence>
<feature type="region of interest" description="Disordered" evidence="1">
    <location>
        <begin position="269"/>
        <end position="327"/>
    </location>
</feature>
<protein>
    <submittedName>
        <fullName evidence="2">Uncharacterized protein</fullName>
    </submittedName>
</protein>
<feature type="region of interest" description="Disordered" evidence="1">
    <location>
        <begin position="1372"/>
        <end position="1402"/>
    </location>
</feature>
<sequence>PVVEDQVEPANAGDISAVSQQVVATKTSSEDAVENVDNDNSIVAESANAEANEELAAVEPCVVSTEPDVAVDQSQAEPSEPIEEGTSEADVIVPEVIEKESGHAVLEEIAEVPQAVDESVIDSVCDEKVEALPAEVAAEGSQEVVNTDSHSEMIVEGGDESEFVSTESTGTPKESPVSIDSSEEVEVLGNDCEEALAQDIDVEATEESVSTVPDAVSADADVPAEQPQVASVELAAEEYSEAEVIVPEPTEEVSEVPHSVDDSISQTVEVDKVENSTPEAASEVVEEVNTTENHSNDVVLQEVERESADPESTETPVESVEVSEESPAKIDTAVDNVEDNIESVPSQVAKVDVSAVPETVTIKENVPVETPQDEPIETSTTVTVETEVVAEPVDVETKSETVKDDIDVPKLVEDVVPQTVNEVQMEPATVEEVSTVSQVVVTPDTPSEEKIENGSDGNSIVIESAEGTTESLELPNEYPASVDVPAAENSIGKTEVECATAEAEEVPTTAEPQVVAVESEVAAKQCEVEQVELIKKRTSEADFIVSEAIRNEPVPVVSEEVLEGPQPVEASVIPTVDDYQTEALSADVAAEVSGEVTISDTSLEKVVGDIINTQPTTSESTQVTTESSELFEETSASVEAVRDDGTAAETIADGEAVFHMPDTAIEQPQVQHEEIATQEILKTEHSEFDPTVEVIEESRMAEVTISQSVEVNDVVIGTPEAVPEIREEVNTTVTHSNEVVLEGVEGECLATESAETSSEPTKVFEETPATIDTAVEDNPNTEDIGEAIPNQDTEVVVAAAPETITIEEDVAAENPQDEPTDNTVATAAESEVVAEPAEVVIEPLTVNDVDNVLQSVEDVVPQTVDEVQVKPTIVDEVSTVSQEVVIPNTSEEMVEGGDDANSIAVESTEVIVEAPGNACATVDVPAMENSTDDVEPESVTAEATEGPAAALPDVAVDQSQVEPAETIEKGTSEADVVVSELVEKESSSAIVEEIDVMSQPADESVVCMEEVSGAKSTEEVLVTGTPGNPVECEGNTGFVATNSTDVPKEAIDTSEEPPVTIESTEKVEVADNPVRRDAVGEVISNDATEESVASVVDAPEEQPQLELEELTAEGNSEDEVVVPNSKISEEPQTDEVSSSQSVEVPEVEISTTEVVPEVLEEVKITETHSDDVVVEGVGKELASDKCTEIPVESTEISDESPTAIDTAVEDTPNTEDIGDAITSQDTEVTVAVVPEITIVEDVVTENPQNEPTDNTVITAAKSEVVAELIEVVAEPLTVNDVDDEPQSVEDAAVQIIIEVQPVTKILEEVSVVSQETVITETPLEEVVEDEDDAKSIVAEATELPVGAPELPKETPVTASAMVDLRTMENSMGKTEAESADIEATQVSASAEEQEATAESDVDVQQSLVEPVELIAERTSEAEVVVSEIFKEEVSPVVVGEVPEVPQPVEESIIRTVTNGNVEVSSAEIAAEASEEVENVKATSEMNVGVDISNPSAASEPAELVTESSGLSEETSANIEADRDDGATPETVVEDVLTKGDRKADSGVLDTAQADVAVEQPQLEQDEIPGEGVLKSETVATDPSEEVPEE</sequence>
<feature type="region of interest" description="Disordered" evidence="1">
    <location>
        <begin position="1127"/>
        <end position="1149"/>
    </location>
</feature>
<feature type="region of interest" description="Disordered" evidence="1">
    <location>
        <begin position="157"/>
        <end position="182"/>
    </location>
</feature>
<dbReference type="EMBL" id="JANBPY010001493">
    <property type="protein sequence ID" value="KAJ1959802.1"/>
    <property type="molecule type" value="Genomic_DNA"/>
</dbReference>
<comment type="caution">
    <text evidence="2">The sequence shown here is derived from an EMBL/GenBank/DDBJ whole genome shotgun (WGS) entry which is preliminary data.</text>
</comment>
<feature type="compositionally biased region" description="Low complexity" evidence="1">
    <location>
        <begin position="1135"/>
        <end position="1149"/>
    </location>
</feature>
<feature type="compositionally biased region" description="Polar residues" evidence="1">
    <location>
        <begin position="163"/>
        <end position="172"/>
    </location>
</feature>
<feature type="compositionally biased region" description="Polar residues" evidence="1">
    <location>
        <begin position="1505"/>
        <end position="1517"/>
    </location>
</feature>
<feature type="non-terminal residue" evidence="2">
    <location>
        <position position="1589"/>
    </location>
</feature>
<feature type="compositionally biased region" description="Acidic residues" evidence="1">
    <location>
        <begin position="1391"/>
        <end position="1401"/>
    </location>
</feature>
<name>A0A9W8AKS4_9FUNG</name>
<feature type="compositionally biased region" description="Basic and acidic residues" evidence="1">
    <location>
        <begin position="1535"/>
        <end position="1544"/>
    </location>
</feature>
<gene>
    <name evidence="2" type="ORF">IWQ62_004469</name>
</gene>
<dbReference type="Proteomes" id="UP001150925">
    <property type="component" value="Unassembled WGS sequence"/>
</dbReference>
<feature type="region of interest" description="Disordered" evidence="1">
    <location>
        <begin position="67"/>
        <end position="89"/>
    </location>
</feature>
<feature type="compositionally biased region" description="Low complexity" evidence="1">
    <location>
        <begin position="276"/>
        <end position="293"/>
    </location>
</feature>
<feature type="non-terminal residue" evidence="2">
    <location>
        <position position="1"/>
    </location>
</feature>
<proteinExistence type="predicted"/>
<reference evidence="2" key="1">
    <citation type="submission" date="2022-07" db="EMBL/GenBank/DDBJ databases">
        <title>Phylogenomic reconstructions and comparative analyses of Kickxellomycotina fungi.</title>
        <authorList>
            <person name="Reynolds N.K."/>
            <person name="Stajich J.E."/>
            <person name="Barry K."/>
            <person name="Grigoriev I.V."/>
            <person name="Crous P."/>
            <person name="Smith M.E."/>
        </authorList>
    </citation>
    <scope>NUCLEOTIDE SEQUENCE</scope>
    <source>
        <strain evidence="2">RSA 1196</strain>
    </source>
</reference>
<organism evidence="2 3">
    <name type="scientific">Dispira parvispora</name>
    <dbReference type="NCBI Taxonomy" id="1520584"/>
    <lineage>
        <taxon>Eukaryota</taxon>
        <taxon>Fungi</taxon>
        <taxon>Fungi incertae sedis</taxon>
        <taxon>Zoopagomycota</taxon>
        <taxon>Kickxellomycotina</taxon>
        <taxon>Dimargaritomycetes</taxon>
        <taxon>Dimargaritales</taxon>
        <taxon>Dimargaritaceae</taxon>
        <taxon>Dispira</taxon>
    </lineage>
</organism>
<accession>A0A9W8AKS4</accession>